<dbReference type="Gene3D" id="3.60.40.10">
    <property type="entry name" value="PPM-type phosphatase domain"/>
    <property type="match status" value="1"/>
</dbReference>
<name>A0A382T6A7_9ZZZZ</name>
<reference evidence="1" key="1">
    <citation type="submission" date="2018-05" db="EMBL/GenBank/DDBJ databases">
        <authorList>
            <person name="Lanie J.A."/>
            <person name="Ng W.-L."/>
            <person name="Kazmierczak K.M."/>
            <person name="Andrzejewski T.M."/>
            <person name="Davidsen T.M."/>
            <person name="Wayne K.J."/>
            <person name="Tettelin H."/>
            <person name="Glass J.I."/>
            <person name="Rusch D."/>
            <person name="Podicherti R."/>
            <person name="Tsui H.-C.T."/>
            <person name="Winkler M.E."/>
        </authorList>
    </citation>
    <scope>NUCLEOTIDE SEQUENCE</scope>
</reference>
<dbReference type="AlphaFoldDB" id="A0A382T6A7"/>
<gene>
    <name evidence="1" type="ORF">METZ01_LOCUS370450</name>
</gene>
<dbReference type="InterPro" id="IPR036457">
    <property type="entry name" value="PPM-type-like_dom_sf"/>
</dbReference>
<dbReference type="EMBL" id="UINC01134202">
    <property type="protein sequence ID" value="SVD17596.1"/>
    <property type="molecule type" value="Genomic_DNA"/>
</dbReference>
<protein>
    <recommendedName>
        <fullName evidence="2">PPM-type phosphatase domain-containing protein</fullName>
    </recommendedName>
</protein>
<evidence type="ECO:0000313" key="1">
    <source>
        <dbReference type="EMBL" id="SVD17596.1"/>
    </source>
</evidence>
<sequence>MKFVAQTDIGKRRRYNEDCYLIDDKIGLFVIADGMGGHNA</sequence>
<evidence type="ECO:0008006" key="2">
    <source>
        <dbReference type="Google" id="ProtNLM"/>
    </source>
</evidence>
<organism evidence="1">
    <name type="scientific">marine metagenome</name>
    <dbReference type="NCBI Taxonomy" id="408172"/>
    <lineage>
        <taxon>unclassified sequences</taxon>
        <taxon>metagenomes</taxon>
        <taxon>ecological metagenomes</taxon>
    </lineage>
</organism>
<dbReference type="SUPFAM" id="SSF81606">
    <property type="entry name" value="PP2C-like"/>
    <property type="match status" value="1"/>
</dbReference>
<proteinExistence type="predicted"/>
<accession>A0A382T6A7</accession>
<feature type="non-terminal residue" evidence="1">
    <location>
        <position position="40"/>
    </location>
</feature>